<reference evidence="2" key="1">
    <citation type="journal article" date="2017" name="Genome Biol.">
        <title>Comparative genomics reveals high biological diversity and specific adaptations in the industrially and medically important fungal genus Aspergillus.</title>
        <authorList>
            <person name="de Vries R.P."/>
            <person name="Riley R."/>
            <person name="Wiebenga A."/>
            <person name="Aguilar-Osorio G."/>
            <person name="Amillis S."/>
            <person name="Uchima C.A."/>
            <person name="Anderluh G."/>
            <person name="Asadollahi M."/>
            <person name="Askin M."/>
            <person name="Barry K."/>
            <person name="Battaglia E."/>
            <person name="Bayram O."/>
            <person name="Benocci T."/>
            <person name="Braus-Stromeyer S.A."/>
            <person name="Caldana C."/>
            <person name="Canovas D."/>
            <person name="Cerqueira G.C."/>
            <person name="Chen F."/>
            <person name="Chen W."/>
            <person name="Choi C."/>
            <person name="Clum A."/>
            <person name="Dos Santos R.A."/>
            <person name="Damasio A.R."/>
            <person name="Diallinas G."/>
            <person name="Emri T."/>
            <person name="Fekete E."/>
            <person name="Flipphi M."/>
            <person name="Freyberg S."/>
            <person name="Gallo A."/>
            <person name="Gournas C."/>
            <person name="Habgood R."/>
            <person name="Hainaut M."/>
            <person name="Harispe M.L."/>
            <person name="Henrissat B."/>
            <person name="Hilden K.S."/>
            <person name="Hope R."/>
            <person name="Hossain A."/>
            <person name="Karabika E."/>
            <person name="Karaffa L."/>
            <person name="Karanyi Z."/>
            <person name="Krasevec N."/>
            <person name="Kuo A."/>
            <person name="Kusch H."/>
            <person name="LaButti K."/>
            <person name="Lagendijk E.L."/>
            <person name="Lapidus A."/>
            <person name="Levasseur A."/>
            <person name="Lindquist E."/>
            <person name="Lipzen A."/>
            <person name="Logrieco A.F."/>
            <person name="MacCabe A."/>
            <person name="Maekelae M.R."/>
            <person name="Malavazi I."/>
            <person name="Melin P."/>
            <person name="Meyer V."/>
            <person name="Mielnichuk N."/>
            <person name="Miskei M."/>
            <person name="Molnar A.P."/>
            <person name="Mule G."/>
            <person name="Ngan C.Y."/>
            <person name="Orejas M."/>
            <person name="Orosz E."/>
            <person name="Ouedraogo J.P."/>
            <person name="Overkamp K.M."/>
            <person name="Park H.-S."/>
            <person name="Perrone G."/>
            <person name="Piumi F."/>
            <person name="Punt P.J."/>
            <person name="Ram A.F."/>
            <person name="Ramon A."/>
            <person name="Rauscher S."/>
            <person name="Record E."/>
            <person name="Riano-Pachon D.M."/>
            <person name="Robert V."/>
            <person name="Roehrig J."/>
            <person name="Ruller R."/>
            <person name="Salamov A."/>
            <person name="Salih N.S."/>
            <person name="Samson R.A."/>
            <person name="Sandor E."/>
            <person name="Sanguinetti M."/>
            <person name="Schuetze T."/>
            <person name="Sepcic K."/>
            <person name="Shelest E."/>
            <person name="Sherlock G."/>
            <person name="Sophianopoulou V."/>
            <person name="Squina F.M."/>
            <person name="Sun H."/>
            <person name="Susca A."/>
            <person name="Todd R.B."/>
            <person name="Tsang A."/>
            <person name="Unkles S.E."/>
            <person name="van de Wiele N."/>
            <person name="van Rossen-Uffink D."/>
            <person name="Oliveira J.V."/>
            <person name="Vesth T.C."/>
            <person name="Visser J."/>
            <person name="Yu J.-H."/>
            <person name="Zhou M."/>
            <person name="Andersen M.R."/>
            <person name="Archer D.B."/>
            <person name="Baker S.E."/>
            <person name="Benoit I."/>
            <person name="Brakhage A.A."/>
            <person name="Braus G.H."/>
            <person name="Fischer R."/>
            <person name="Frisvad J.C."/>
            <person name="Goldman G.H."/>
            <person name="Houbraken J."/>
            <person name="Oakley B."/>
            <person name="Pocsi I."/>
            <person name="Scazzocchio C."/>
            <person name="Seiboth B."/>
            <person name="vanKuyk P.A."/>
            <person name="Wortman J."/>
            <person name="Dyer P.S."/>
            <person name="Grigoriev I.V."/>
        </authorList>
    </citation>
    <scope>NUCLEOTIDE SEQUENCE [LARGE SCALE GENOMIC DNA]</scope>
    <source>
        <strain evidence="2">CBS 506.65</strain>
    </source>
</reference>
<evidence type="ECO:0000313" key="1">
    <source>
        <dbReference type="EMBL" id="OJJ50146.1"/>
    </source>
</evidence>
<evidence type="ECO:0008006" key="3">
    <source>
        <dbReference type="Google" id="ProtNLM"/>
    </source>
</evidence>
<dbReference type="STRING" id="1073090.A0A1L9SSP8"/>
<dbReference type="RefSeq" id="XP_022584656.1">
    <property type="nucleotide sequence ID" value="XM_022728774.1"/>
</dbReference>
<dbReference type="Proteomes" id="UP000184188">
    <property type="component" value="Unassembled WGS sequence"/>
</dbReference>
<dbReference type="VEuPathDB" id="FungiDB:ASPZODRAFT_58542"/>
<protein>
    <recommendedName>
        <fullName evidence="3">MACPF domain-containing protein</fullName>
    </recommendedName>
</protein>
<gene>
    <name evidence="1" type="ORF">ASPZODRAFT_58542</name>
</gene>
<accession>A0A1L9SSP8</accession>
<dbReference type="EMBL" id="KV878337">
    <property type="protein sequence ID" value="OJJ50146.1"/>
    <property type="molecule type" value="Genomic_DNA"/>
</dbReference>
<keyword evidence="2" id="KW-1185">Reference proteome</keyword>
<sequence length="379" mass="41660">MVGLLLVPYNDSMRLGQGYNSFLQEARVDGAVTFGKERIAQTSIDQTAPGSQVVSHSSRFVEKLSDITQLMNISAGSSIKSGKIGVSGSSLSVDENKFSSSDINALVSVKVINRDNHNLCNFKNMDSEIFHDCYGDAFISGFVEGGELHGIVSVRALDRSQKGSIESALKSAINSATETNDFTFSSSGMAEGVDSALSASETTISVNWMGGGHIKNEQDEWSLQELFQAAAAFPARVSKTPKRTHAILTKYDNNASFLEWAQPRQILIPQYDASDGYARELLDVYMAYKAHTTLIRDAVAAPEKYQKSEAVDAVDVSMRELEMTRKMMRAEMVTIVEDIDKLDKTPHLAQKIQAESRVTAPELWAVRLPVRIYILCSLH</sequence>
<dbReference type="GeneID" id="34615238"/>
<dbReference type="OrthoDB" id="3231004at2759"/>
<dbReference type="AlphaFoldDB" id="A0A1L9SSP8"/>
<name>A0A1L9SSP8_9EURO</name>
<proteinExistence type="predicted"/>
<organism evidence="1 2">
    <name type="scientific">Penicilliopsis zonata CBS 506.65</name>
    <dbReference type="NCBI Taxonomy" id="1073090"/>
    <lineage>
        <taxon>Eukaryota</taxon>
        <taxon>Fungi</taxon>
        <taxon>Dikarya</taxon>
        <taxon>Ascomycota</taxon>
        <taxon>Pezizomycotina</taxon>
        <taxon>Eurotiomycetes</taxon>
        <taxon>Eurotiomycetidae</taxon>
        <taxon>Eurotiales</taxon>
        <taxon>Aspergillaceae</taxon>
        <taxon>Penicilliopsis</taxon>
    </lineage>
</organism>
<evidence type="ECO:0000313" key="2">
    <source>
        <dbReference type="Proteomes" id="UP000184188"/>
    </source>
</evidence>